<keyword evidence="2" id="KW-1185">Reference proteome</keyword>
<accession>A0ABP0XRN7</accession>
<name>A0ABP0XRN7_9ROSI</name>
<gene>
    <name evidence="1" type="ORF">CITCOLO1_LOCUS2474</name>
</gene>
<dbReference type="Proteomes" id="UP001642487">
    <property type="component" value="Chromosome 10"/>
</dbReference>
<sequence>MFRKDALDLFHLSESAVKRKLEDAKENKRQRRIWEKGYISFLVINNFECELGSWMDITSNLSFVMLFGIKFY</sequence>
<reference evidence="1 2" key="1">
    <citation type="submission" date="2024-03" db="EMBL/GenBank/DDBJ databases">
        <authorList>
            <person name="Gkanogiannis A."/>
            <person name="Becerra Lopez-Lavalle L."/>
        </authorList>
    </citation>
    <scope>NUCLEOTIDE SEQUENCE [LARGE SCALE GENOMIC DNA]</scope>
</reference>
<protein>
    <submittedName>
        <fullName evidence="1">Uncharacterized protein</fullName>
    </submittedName>
</protein>
<evidence type="ECO:0000313" key="2">
    <source>
        <dbReference type="Proteomes" id="UP001642487"/>
    </source>
</evidence>
<evidence type="ECO:0000313" key="1">
    <source>
        <dbReference type="EMBL" id="CAK9310833.1"/>
    </source>
</evidence>
<dbReference type="EMBL" id="OZ021744">
    <property type="protein sequence ID" value="CAK9310833.1"/>
    <property type="molecule type" value="Genomic_DNA"/>
</dbReference>
<proteinExistence type="predicted"/>
<organism evidence="1 2">
    <name type="scientific">Citrullus colocynthis</name>
    <name type="common">colocynth</name>
    <dbReference type="NCBI Taxonomy" id="252529"/>
    <lineage>
        <taxon>Eukaryota</taxon>
        <taxon>Viridiplantae</taxon>
        <taxon>Streptophyta</taxon>
        <taxon>Embryophyta</taxon>
        <taxon>Tracheophyta</taxon>
        <taxon>Spermatophyta</taxon>
        <taxon>Magnoliopsida</taxon>
        <taxon>eudicotyledons</taxon>
        <taxon>Gunneridae</taxon>
        <taxon>Pentapetalae</taxon>
        <taxon>rosids</taxon>
        <taxon>fabids</taxon>
        <taxon>Cucurbitales</taxon>
        <taxon>Cucurbitaceae</taxon>
        <taxon>Benincaseae</taxon>
        <taxon>Citrullus</taxon>
    </lineage>
</organism>